<dbReference type="Proteomes" id="UP000006038">
    <property type="component" value="Chromosome 4"/>
</dbReference>
<keyword evidence="2" id="KW-1185">Reference proteome</keyword>
<accession>J3LZW3</accession>
<dbReference type="Gramene" id="OB04G26880.1">
    <property type="protein sequence ID" value="OB04G26880.1"/>
    <property type="gene ID" value="OB04G26880"/>
</dbReference>
<evidence type="ECO:0000313" key="1">
    <source>
        <dbReference type="EnsemblPlants" id="OB04G26880.1"/>
    </source>
</evidence>
<dbReference type="EnsemblPlants" id="OB04G26880.1">
    <property type="protein sequence ID" value="OB04G26880.1"/>
    <property type="gene ID" value="OB04G26880"/>
</dbReference>
<reference evidence="1" key="2">
    <citation type="submission" date="2013-04" db="UniProtKB">
        <authorList>
            <consortium name="EnsemblPlants"/>
        </authorList>
    </citation>
    <scope>IDENTIFICATION</scope>
</reference>
<evidence type="ECO:0000313" key="2">
    <source>
        <dbReference type="Proteomes" id="UP000006038"/>
    </source>
</evidence>
<name>J3LZW3_ORYBR</name>
<proteinExistence type="predicted"/>
<dbReference type="AlphaFoldDB" id="J3LZW3"/>
<protein>
    <submittedName>
        <fullName evidence="1">Uncharacterized protein</fullName>
    </submittedName>
</protein>
<organism evidence="1">
    <name type="scientific">Oryza brachyantha</name>
    <name type="common">malo sina</name>
    <dbReference type="NCBI Taxonomy" id="4533"/>
    <lineage>
        <taxon>Eukaryota</taxon>
        <taxon>Viridiplantae</taxon>
        <taxon>Streptophyta</taxon>
        <taxon>Embryophyta</taxon>
        <taxon>Tracheophyta</taxon>
        <taxon>Spermatophyta</taxon>
        <taxon>Magnoliopsida</taxon>
        <taxon>Liliopsida</taxon>
        <taxon>Poales</taxon>
        <taxon>Poaceae</taxon>
        <taxon>BOP clade</taxon>
        <taxon>Oryzoideae</taxon>
        <taxon>Oryzeae</taxon>
        <taxon>Oryzinae</taxon>
        <taxon>Oryza</taxon>
    </lineage>
</organism>
<dbReference type="HOGENOM" id="CLU_1520145_0_0_1"/>
<reference evidence="1" key="1">
    <citation type="journal article" date="2013" name="Nat. Commun.">
        <title>Whole-genome sequencing of Oryza brachyantha reveals mechanisms underlying Oryza genome evolution.</title>
        <authorList>
            <person name="Chen J."/>
            <person name="Huang Q."/>
            <person name="Gao D."/>
            <person name="Wang J."/>
            <person name="Lang Y."/>
            <person name="Liu T."/>
            <person name="Li B."/>
            <person name="Bai Z."/>
            <person name="Luis Goicoechea J."/>
            <person name="Liang C."/>
            <person name="Chen C."/>
            <person name="Zhang W."/>
            <person name="Sun S."/>
            <person name="Liao Y."/>
            <person name="Zhang X."/>
            <person name="Yang L."/>
            <person name="Song C."/>
            <person name="Wang M."/>
            <person name="Shi J."/>
            <person name="Liu G."/>
            <person name="Liu J."/>
            <person name="Zhou H."/>
            <person name="Zhou W."/>
            <person name="Yu Q."/>
            <person name="An N."/>
            <person name="Chen Y."/>
            <person name="Cai Q."/>
            <person name="Wang B."/>
            <person name="Liu B."/>
            <person name="Min J."/>
            <person name="Huang Y."/>
            <person name="Wu H."/>
            <person name="Li Z."/>
            <person name="Zhang Y."/>
            <person name="Yin Y."/>
            <person name="Song W."/>
            <person name="Jiang J."/>
            <person name="Jackson S.A."/>
            <person name="Wing R.A."/>
            <person name="Wang J."/>
            <person name="Chen M."/>
        </authorList>
    </citation>
    <scope>NUCLEOTIDE SEQUENCE [LARGE SCALE GENOMIC DNA]</scope>
    <source>
        <strain evidence="1">cv. IRGC 101232</strain>
    </source>
</reference>
<sequence>MQTSLSRKRKAQMQLSPHIASVHISSKDRRVTKTMAQLINKRRKISRRYQSRAGWSMCEFAREIDGMELVACRHASLSSSIYRKATMHPTHRGTRGDVGRRFLEPALNKLLGFSVQGFSSRVIRGSPTVQLNEKLPPGDLHADRTRIGLIQQFSQLPPKIRAFSRAKSTCRVSKDSM</sequence>